<dbReference type="EMBL" id="RXIC02000021">
    <property type="protein sequence ID" value="KAB1220748.1"/>
    <property type="molecule type" value="Genomic_DNA"/>
</dbReference>
<keyword evidence="2" id="KW-1185">Reference proteome</keyword>
<accession>A0A6A1WAM6</accession>
<organism evidence="1 2">
    <name type="scientific">Morella rubra</name>
    <name type="common">Chinese bayberry</name>
    <dbReference type="NCBI Taxonomy" id="262757"/>
    <lineage>
        <taxon>Eukaryota</taxon>
        <taxon>Viridiplantae</taxon>
        <taxon>Streptophyta</taxon>
        <taxon>Embryophyta</taxon>
        <taxon>Tracheophyta</taxon>
        <taxon>Spermatophyta</taxon>
        <taxon>Magnoliopsida</taxon>
        <taxon>eudicotyledons</taxon>
        <taxon>Gunneridae</taxon>
        <taxon>Pentapetalae</taxon>
        <taxon>rosids</taxon>
        <taxon>fabids</taxon>
        <taxon>Fagales</taxon>
        <taxon>Myricaceae</taxon>
        <taxon>Morella</taxon>
    </lineage>
</organism>
<dbReference type="AlphaFoldDB" id="A0A6A1WAM6"/>
<evidence type="ECO:0000313" key="1">
    <source>
        <dbReference type="EMBL" id="KAB1220748.1"/>
    </source>
</evidence>
<comment type="caution">
    <text evidence="1">The sequence shown here is derived from an EMBL/GenBank/DDBJ whole genome shotgun (WGS) entry which is preliminary data.</text>
</comment>
<reference evidence="1 2" key="1">
    <citation type="journal article" date="2019" name="Plant Biotechnol. J.">
        <title>The red bayberry genome and genetic basis of sex determination.</title>
        <authorList>
            <person name="Jia H.M."/>
            <person name="Jia H.J."/>
            <person name="Cai Q.L."/>
            <person name="Wang Y."/>
            <person name="Zhao H.B."/>
            <person name="Yang W.F."/>
            <person name="Wang G.Y."/>
            <person name="Li Y.H."/>
            <person name="Zhan D.L."/>
            <person name="Shen Y.T."/>
            <person name="Niu Q.F."/>
            <person name="Chang L."/>
            <person name="Qiu J."/>
            <person name="Zhao L."/>
            <person name="Xie H.B."/>
            <person name="Fu W.Y."/>
            <person name="Jin J."/>
            <person name="Li X.W."/>
            <person name="Jiao Y."/>
            <person name="Zhou C.C."/>
            <person name="Tu T."/>
            <person name="Chai C.Y."/>
            <person name="Gao J.L."/>
            <person name="Fan L.J."/>
            <person name="van de Weg E."/>
            <person name="Wang J.Y."/>
            <person name="Gao Z.S."/>
        </authorList>
    </citation>
    <scope>NUCLEOTIDE SEQUENCE [LARGE SCALE GENOMIC DNA]</scope>
    <source>
        <tissue evidence="1">Leaves</tissue>
    </source>
</reference>
<protein>
    <submittedName>
        <fullName evidence="1">Uncharacterized protein</fullName>
    </submittedName>
</protein>
<name>A0A6A1WAM6_9ROSI</name>
<gene>
    <name evidence="1" type="ORF">CJ030_MR3G015501</name>
</gene>
<proteinExistence type="predicted"/>
<dbReference type="Proteomes" id="UP000516437">
    <property type="component" value="Chromosome 3"/>
</dbReference>
<sequence>MVQQNLDQGASKEKMHNSFRLILAEWPEKKICRESVNQEIHFPTNRHSPDCQFLKNKLEAGLKFEGPELLPIKRGPRRTAKATRNLVKLKGRLNRKITIIFKRPSKRVDMSVDKGLNIENSATTLRREQIINNGSILEMSGGEK</sequence>
<evidence type="ECO:0000313" key="2">
    <source>
        <dbReference type="Proteomes" id="UP000516437"/>
    </source>
</evidence>